<feature type="transmembrane region" description="Helical" evidence="1">
    <location>
        <begin position="215"/>
        <end position="235"/>
    </location>
</feature>
<dbReference type="OrthoDB" id="3251775at2759"/>
<feature type="transmembrane region" description="Helical" evidence="1">
    <location>
        <begin position="157"/>
        <end position="178"/>
    </location>
</feature>
<dbReference type="Proteomes" id="UP000559027">
    <property type="component" value="Unassembled WGS sequence"/>
</dbReference>
<dbReference type="AlphaFoldDB" id="A0A8H5FTP3"/>
<keyword evidence="1" id="KW-0812">Transmembrane</keyword>
<feature type="transmembrane region" description="Helical" evidence="1">
    <location>
        <begin position="86"/>
        <end position="104"/>
    </location>
</feature>
<keyword evidence="1" id="KW-1133">Transmembrane helix</keyword>
<proteinExistence type="predicted"/>
<dbReference type="EMBL" id="JAACJO010000020">
    <property type="protein sequence ID" value="KAF5348268.1"/>
    <property type="molecule type" value="Genomic_DNA"/>
</dbReference>
<feature type="transmembrane region" description="Helical" evidence="1">
    <location>
        <begin position="241"/>
        <end position="260"/>
    </location>
</feature>
<evidence type="ECO:0000256" key="1">
    <source>
        <dbReference type="SAM" id="Phobius"/>
    </source>
</evidence>
<evidence type="ECO:0000313" key="2">
    <source>
        <dbReference type="EMBL" id="KAF5348268.1"/>
    </source>
</evidence>
<comment type="caution">
    <text evidence="2">The sequence shown here is derived from an EMBL/GenBank/DDBJ whole genome shotgun (WGS) entry which is preliminary data.</text>
</comment>
<accession>A0A8H5FTP3</accession>
<name>A0A8H5FTP3_9AGAR</name>
<protein>
    <submittedName>
        <fullName evidence="2">Uncharacterized protein</fullName>
    </submittedName>
</protein>
<keyword evidence="1" id="KW-0472">Membrane</keyword>
<keyword evidence="3" id="KW-1185">Reference proteome</keyword>
<gene>
    <name evidence="2" type="ORF">D9756_010466</name>
</gene>
<sequence>MFPRSQTAGRPDFPSEARLLAKVDYAAIRTSKLPFHIVHIEDSPFTSKPPARVLEQPVTLFQQLFPHCVLAIRAYAYTGGRAKIRAILISLLCCYIVLQLWVYLSSRQLETKTFALVGRSGCYRNWESLRPRIGYILVSCWDSGGCGIHWTCHSGGIVIFFLTIELLNLAALISMGYARSVLTATFSGCSYDKVLDSLAIHSTINYSHTTKFTGLFLFAFMMFANILSLTSFLGQPKPWEPFAFGAVLVTPNLLSCRFILELREARASKAEQDIVLQDFSREMRRYLAEEDAEVEQGPRTINSYS</sequence>
<organism evidence="2 3">
    <name type="scientific">Leucocoprinus leucothites</name>
    <dbReference type="NCBI Taxonomy" id="201217"/>
    <lineage>
        <taxon>Eukaryota</taxon>
        <taxon>Fungi</taxon>
        <taxon>Dikarya</taxon>
        <taxon>Basidiomycota</taxon>
        <taxon>Agaricomycotina</taxon>
        <taxon>Agaricomycetes</taxon>
        <taxon>Agaricomycetidae</taxon>
        <taxon>Agaricales</taxon>
        <taxon>Agaricineae</taxon>
        <taxon>Agaricaceae</taxon>
        <taxon>Leucocoprinus</taxon>
    </lineage>
</organism>
<reference evidence="2 3" key="1">
    <citation type="journal article" date="2020" name="ISME J.">
        <title>Uncovering the hidden diversity of litter-decomposition mechanisms in mushroom-forming fungi.</title>
        <authorList>
            <person name="Floudas D."/>
            <person name="Bentzer J."/>
            <person name="Ahren D."/>
            <person name="Johansson T."/>
            <person name="Persson P."/>
            <person name="Tunlid A."/>
        </authorList>
    </citation>
    <scope>NUCLEOTIDE SEQUENCE [LARGE SCALE GENOMIC DNA]</scope>
    <source>
        <strain evidence="2 3">CBS 146.42</strain>
    </source>
</reference>
<evidence type="ECO:0000313" key="3">
    <source>
        <dbReference type="Proteomes" id="UP000559027"/>
    </source>
</evidence>